<evidence type="ECO:0000256" key="1">
    <source>
        <dbReference type="ARBA" id="ARBA00007422"/>
    </source>
</evidence>
<organism evidence="8 9">
    <name type="scientific">Mycoplasmopsis felifaucium</name>
    <dbReference type="NCBI Taxonomy" id="35768"/>
    <lineage>
        <taxon>Bacteria</taxon>
        <taxon>Bacillati</taxon>
        <taxon>Mycoplasmatota</taxon>
        <taxon>Mycoplasmoidales</taxon>
        <taxon>Metamycoplasmataceae</taxon>
        <taxon>Mycoplasmopsis</taxon>
    </lineage>
</organism>
<dbReference type="PROSITE" id="PS51440">
    <property type="entry name" value="TIM_2"/>
    <property type="match status" value="1"/>
</dbReference>
<feature type="active site" description="Electrophile" evidence="6">
    <location>
        <position position="105"/>
    </location>
</feature>
<keyword evidence="5 6" id="KW-0413">Isomerase</keyword>
<name>A0ABZ2RQK3_9BACT</name>
<keyword evidence="3 6" id="KW-0963">Cytoplasm</keyword>
<comment type="function">
    <text evidence="6">Involved in the gluconeogenesis. Catalyzes stereospecifically the conversion of dihydroxyacetone phosphate (DHAP) to D-glyceraldehyde-3-phosphate (G3P).</text>
</comment>
<dbReference type="SUPFAM" id="SSF51351">
    <property type="entry name" value="Triosephosphate isomerase (TIM)"/>
    <property type="match status" value="1"/>
</dbReference>
<dbReference type="PROSITE" id="PS00171">
    <property type="entry name" value="TIM_1"/>
    <property type="match status" value="1"/>
</dbReference>
<dbReference type="EMBL" id="CP148067">
    <property type="protein sequence ID" value="WXL29326.1"/>
    <property type="molecule type" value="Genomic_DNA"/>
</dbReference>
<comment type="similarity">
    <text evidence="1 6 7">Belongs to the triosephosphate isomerase family.</text>
</comment>
<dbReference type="Pfam" id="PF00121">
    <property type="entry name" value="TIM"/>
    <property type="match status" value="1"/>
</dbReference>
<feature type="binding site" evidence="6">
    <location>
        <begin position="9"/>
        <end position="11"/>
    </location>
    <ligand>
        <name>substrate</name>
    </ligand>
</feature>
<feature type="binding site" evidence="6">
    <location>
        <position position="182"/>
    </location>
    <ligand>
        <name>substrate</name>
    </ligand>
</feature>
<comment type="catalytic activity">
    <reaction evidence="6 7">
        <text>D-glyceraldehyde 3-phosphate = dihydroxyacetone phosphate</text>
        <dbReference type="Rhea" id="RHEA:18585"/>
        <dbReference type="ChEBI" id="CHEBI:57642"/>
        <dbReference type="ChEBI" id="CHEBI:59776"/>
        <dbReference type="EC" id="5.3.1.1"/>
    </reaction>
</comment>
<dbReference type="Gene3D" id="3.20.20.70">
    <property type="entry name" value="Aldolase class I"/>
    <property type="match status" value="1"/>
</dbReference>
<accession>A0ABZ2RQK3</accession>
<protein>
    <recommendedName>
        <fullName evidence="6 7">Triosephosphate isomerase</fullName>
        <shortName evidence="6">TIM</shortName>
        <shortName evidence="6">TPI</shortName>
        <ecNumber evidence="6 7">5.3.1.1</ecNumber>
    </recommendedName>
    <alternativeName>
        <fullName evidence="6">Triose-phosphate isomerase</fullName>
    </alternativeName>
</protein>
<feature type="binding site" evidence="6">
    <location>
        <begin position="235"/>
        <end position="236"/>
    </location>
    <ligand>
        <name>substrate</name>
    </ligand>
</feature>
<evidence type="ECO:0000256" key="4">
    <source>
        <dbReference type="ARBA" id="ARBA00023152"/>
    </source>
</evidence>
<evidence type="ECO:0000256" key="5">
    <source>
        <dbReference type="ARBA" id="ARBA00023235"/>
    </source>
</evidence>
<evidence type="ECO:0000313" key="8">
    <source>
        <dbReference type="EMBL" id="WXL29326.1"/>
    </source>
</evidence>
<dbReference type="InterPro" id="IPR013785">
    <property type="entry name" value="Aldolase_TIM"/>
</dbReference>
<feature type="binding site" evidence="6">
    <location>
        <position position="214"/>
    </location>
    <ligand>
        <name>substrate</name>
    </ligand>
</feature>
<dbReference type="PANTHER" id="PTHR21139:SF42">
    <property type="entry name" value="TRIOSEPHOSPHATE ISOMERASE"/>
    <property type="match status" value="1"/>
</dbReference>
<dbReference type="CDD" id="cd00311">
    <property type="entry name" value="TIM"/>
    <property type="match status" value="1"/>
</dbReference>
<keyword evidence="4 6" id="KW-0324">Glycolysis</keyword>
<evidence type="ECO:0000256" key="7">
    <source>
        <dbReference type="RuleBase" id="RU363013"/>
    </source>
</evidence>
<dbReference type="RefSeq" id="WP_338822939.1">
    <property type="nucleotide sequence ID" value="NZ_CP148067.1"/>
</dbReference>
<evidence type="ECO:0000256" key="2">
    <source>
        <dbReference type="ARBA" id="ARBA00022432"/>
    </source>
</evidence>
<dbReference type="PANTHER" id="PTHR21139">
    <property type="entry name" value="TRIOSEPHOSPHATE ISOMERASE"/>
    <property type="match status" value="1"/>
</dbReference>
<comment type="pathway">
    <text evidence="6 7">Carbohydrate biosynthesis; gluconeogenesis.</text>
</comment>
<dbReference type="InterPro" id="IPR000652">
    <property type="entry name" value="Triosephosphate_isomerase"/>
</dbReference>
<feature type="active site" description="Proton acceptor" evidence="6">
    <location>
        <position position="176"/>
    </location>
</feature>
<comment type="pathway">
    <text evidence="6 7">Carbohydrate degradation; glycolysis; D-glyceraldehyde 3-phosphate from glycerone phosphate: step 1/1.</text>
</comment>
<proteinExistence type="inferred from homology"/>
<sequence length="255" mass="28958">MKKFIIIGNWKMNNTFTETLEFYKEFASRLKKFKKTHKDLVQYIDNNTFAIAPAHCNLAAYCLNKAKQLKLCSQNMSRHDDGAYTGEVSARMLQDLNVSYALCGHSERRKYHSQHENDEMINKKIRQAVKYNITPIICIGESKDDRDNNRTEESLRRQLKALLNEVNIDKVIVAYEPVWAIGTGETPTAKEVQQASEMIHRLTSPNVPVLYGGSVNISNISEFANEPDINGFLVGGASLDIDQFLQLISVHSTNE</sequence>
<dbReference type="HAMAP" id="MF_00147_B">
    <property type="entry name" value="TIM_B"/>
    <property type="match status" value="1"/>
</dbReference>
<evidence type="ECO:0000256" key="6">
    <source>
        <dbReference type="HAMAP-Rule" id="MF_00147"/>
    </source>
</evidence>
<dbReference type="EC" id="5.3.1.1" evidence="6 7"/>
<evidence type="ECO:0000256" key="3">
    <source>
        <dbReference type="ARBA" id="ARBA00022490"/>
    </source>
</evidence>
<evidence type="ECO:0000313" key="9">
    <source>
        <dbReference type="Proteomes" id="UP001477443"/>
    </source>
</evidence>
<comment type="subunit">
    <text evidence="6 7">Homodimer.</text>
</comment>
<dbReference type="InterPro" id="IPR022896">
    <property type="entry name" value="TrioseP_Isoase_bac/euk"/>
</dbReference>
<dbReference type="InterPro" id="IPR020861">
    <property type="entry name" value="Triosephosphate_isomerase_AS"/>
</dbReference>
<gene>
    <name evidence="6 8" type="primary">tpiA</name>
    <name evidence="8" type="ORF">WG617_01595</name>
</gene>
<reference evidence="8" key="1">
    <citation type="submission" date="2024-03" db="EMBL/GenBank/DDBJ databases">
        <title>Complete genome sequence of Mycoplasma felifaucium Z921 isolated from the trachea of a cheetah.</title>
        <authorList>
            <person name="Spergser J."/>
        </authorList>
    </citation>
    <scope>NUCLEOTIDE SEQUENCE [LARGE SCALE GENOMIC DNA]</scope>
    <source>
        <strain evidence="8">Z921</strain>
    </source>
</reference>
<dbReference type="GO" id="GO:0004807">
    <property type="term" value="F:triose-phosphate isomerase activity"/>
    <property type="evidence" value="ECO:0007669"/>
    <property type="project" value="UniProtKB-EC"/>
</dbReference>
<dbReference type="Proteomes" id="UP001477443">
    <property type="component" value="Chromosome"/>
</dbReference>
<keyword evidence="2 6" id="KW-0312">Gluconeogenesis</keyword>
<dbReference type="NCBIfam" id="TIGR00419">
    <property type="entry name" value="tim"/>
    <property type="match status" value="1"/>
</dbReference>
<keyword evidence="9" id="KW-1185">Reference proteome</keyword>
<comment type="subcellular location">
    <subcellularLocation>
        <location evidence="6 7">Cytoplasm</location>
    </subcellularLocation>
</comment>
<dbReference type="InterPro" id="IPR035990">
    <property type="entry name" value="TIM_sf"/>
</dbReference>